<sequence>MIRPLLFKNYSQQSDTNYGLNDHLSEHVTNTTGRDNPD</sequence>
<organism evidence="2 3">
    <name type="scientific">Photobacterium piscicola</name>
    <dbReference type="NCBI Taxonomy" id="1378299"/>
    <lineage>
        <taxon>Bacteria</taxon>
        <taxon>Pseudomonadati</taxon>
        <taxon>Pseudomonadota</taxon>
        <taxon>Gammaproteobacteria</taxon>
        <taxon>Vibrionales</taxon>
        <taxon>Vibrionaceae</taxon>
        <taxon>Photobacterium</taxon>
    </lineage>
</organism>
<feature type="region of interest" description="Disordered" evidence="1">
    <location>
        <begin position="1"/>
        <end position="38"/>
    </location>
</feature>
<proteinExistence type="predicted"/>
<evidence type="ECO:0000313" key="3">
    <source>
        <dbReference type="Proteomes" id="UP000189966"/>
    </source>
</evidence>
<protein>
    <submittedName>
        <fullName evidence="2">Uncharacterized protein</fullName>
    </submittedName>
</protein>
<dbReference type="EMBL" id="FUZI01000004">
    <property type="protein sequence ID" value="SKC32884.1"/>
    <property type="molecule type" value="Genomic_DNA"/>
</dbReference>
<feature type="compositionally biased region" description="Polar residues" evidence="1">
    <location>
        <begin position="27"/>
        <end position="38"/>
    </location>
</feature>
<accession>A0A1T5I1D5</accession>
<dbReference type="Proteomes" id="UP000189966">
    <property type="component" value="Unassembled WGS sequence"/>
</dbReference>
<evidence type="ECO:0000256" key="1">
    <source>
        <dbReference type="SAM" id="MobiDB-lite"/>
    </source>
</evidence>
<dbReference type="AlphaFoldDB" id="A0A1T5I1D5"/>
<name>A0A1T5I1D5_9GAMM</name>
<evidence type="ECO:0000313" key="2">
    <source>
        <dbReference type="EMBL" id="SKC32884.1"/>
    </source>
</evidence>
<gene>
    <name evidence="2" type="ORF">CZ809_02412</name>
</gene>
<feature type="compositionally biased region" description="Polar residues" evidence="1">
    <location>
        <begin position="9"/>
        <end position="19"/>
    </location>
</feature>
<reference evidence="2 3" key="1">
    <citation type="submission" date="2017-02" db="EMBL/GenBank/DDBJ databases">
        <authorList>
            <person name="Peterson S.W."/>
        </authorList>
    </citation>
    <scope>NUCLEOTIDE SEQUENCE [LARGE SCALE GENOMIC DNA]</scope>
    <source>
        <strain evidence="3">type strain: NCCB 100098</strain>
    </source>
</reference>